<reference evidence="6 7" key="1">
    <citation type="journal article" date="2014" name="Genome Biol. Evol.">
        <title>The genome of the myxosporean Thelohanellus kitauei shows adaptations to nutrient acquisition within its fish host.</title>
        <authorList>
            <person name="Yang Y."/>
            <person name="Xiong J."/>
            <person name="Zhou Z."/>
            <person name="Huo F."/>
            <person name="Miao W."/>
            <person name="Ran C."/>
            <person name="Liu Y."/>
            <person name="Zhang J."/>
            <person name="Feng J."/>
            <person name="Wang M."/>
            <person name="Wang M."/>
            <person name="Wang L."/>
            <person name="Yao B."/>
        </authorList>
    </citation>
    <scope>NUCLEOTIDE SEQUENCE [LARGE SCALE GENOMIC DNA]</scope>
    <source>
        <strain evidence="6">Wuqing</strain>
    </source>
</reference>
<evidence type="ECO:0000256" key="5">
    <source>
        <dbReference type="SAM" id="Phobius"/>
    </source>
</evidence>
<keyword evidence="7" id="KW-1185">Reference proteome</keyword>
<dbReference type="GO" id="GO:0022857">
    <property type="term" value="F:transmembrane transporter activity"/>
    <property type="evidence" value="ECO:0007669"/>
    <property type="project" value="TreeGrafter"/>
</dbReference>
<gene>
    <name evidence="6" type="ORF">RF11_12428</name>
</gene>
<dbReference type="SUPFAM" id="SSF103473">
    <property type="entry name" value="MFS general substrate transporter"/>
    <property type="match status" value="1"/>
</dbReference>
<dbReference type="Proteomes" id="UP000031668">
    <property type="component" value="Unassembled WGS sequence"/>
</dbReference>
<comment type="subcellular location">
    <subcellularLocation>
        <location evidence="1">Membrane</location>
        <topology evidence="1">Multi-pass membrane protein</topology>
    </subcellularLocation>
</comment>
<keyword evidence="2 5" id="KW-0812">Transmembrane</keyword>
<feature type="transmembrane region" description="Helical" evidence="5">
    <location>
        <begin position="81"/>
        <end position="100"/>
    </location>
</feature>
<protein>
    <submittedName>
        <fullName evidence="6">Uncharacterized protein</fullName>
    </submittedName>
</protein>
<evidence type="ECO:0000256" key="4">
    <source>
        <dbReference type="ARBA" id="ARBA00023136"/>
    </source>
</evidence>
<evidence type="ECO:0000256" key="2">
    <source>
        <dbReference type="ARBA" id="ARBA00022692"/>
    </source>
</evidence>
<dbReference type="EMBL" id="JWZT01001618">
    <property type="protein sequence ID" value="KII71770.1"/>
    <property type="molecule type" value="Genomic_DNA"/>
</dbReference>
<evidence type="ECO:0000313" key="7">
    <source>
        <dbReference type="Proteomes" id="UP000031668"/>
    </source>
</evidence>
<accession>A0A0C2N627</accession>
<dbReference type="AlphaFoldDB" id="A0A0C2N627"/>
<name>A0A0C2N627_THEKT</name>
<proteinExistence type="predicted"/>
<sequence length="135" mass="15359">MWTLFVYSEPEENLWMSESEQKYITTQIYPSGKPPKKSMKNVPFCGIFTSPHLYIFTIVHFGRMFALYMNIFGIVNLSPEMAGNLAMIPFVADFIFRSFYPKFVNSMKKSGMKITAIRKLNTLIGSVGCSSSLIA</sequence>
<dbReference type="OrthoDB" id="2985014at2759"/>
<keyword evidence="4 5" id="KW-0472">Membrane</keyword>
<keyword evidence="3 5" id="KW-1133">Transmembrane helix</keyword>
<evidence type="ECO:0000256" key="3">
    <source>
        <dbReference type="ARBA" id="ARBA00022989"/>
    </source>
</evidence>
<evidence type="ECO:0000313" key="6">
    <source>
        <dbReference type="EMBL" id="KII71770.1"/>
    </source>
</evidence>
<dbReference type="PANTHER" id="PTHR11662">
    <property type="entry name" value="SOLUTE CARRIER FAMILY 17"/>
    <property type="match status" value="1"/>
</dbReference>
<dbReference type="InterPro" id="IPR050382">
    <property type="entry name" value="MFS_Na/Anion_cotransporter"/>
</dbReference>
<dbReference type="GO" id="GO:0016020">
    <property type="term" value="C:membrane"/>
    <property type="evidence" value="ECO:0007669"/>
    <property type="project" value="UniProtKB-SubCell"/>
</dbReference>
<evidence type="ECO:0000256" key="1">
    <source>
        <dbReference type="ARBA" id="ARBA00004141"/>
    </source>
</evidence>
<dbReference type="PANTHER" id="PTHR11662:SF399">
    <property type="entry name" value="FI19708P1-RELATED"/>
    <property type="match status" value="1"/>
</dbReference>
<dbReference type="InterPro" id="IPR036259">
    <property type="entry name" value="MFS_trans_sf"/>
</dbReference>
<comment type="caution">
    <text evidence="6">The sequence shown here is derived from an EMBL/GenBank/DDBJ whole genome shotgun (WGS) entry which is preliminary data.</text>
</comment>
<organism evidence="6 7">
    <name type="scientific">Thelohanellus kitauei</name>
    <name type="common">Myxosporean</name>
    <dbReference type="NCBI Taxonomy" id="669202"/>
    <lineage>
        <taxon>Eukaryota</taxon>
        <taxon>Metazoa</taxon>
        <taxon>Cnidaria</taxon>
        <taxon>Myxozoa</taxon>
        <taxon>Myxosporea</taxon>
        <taxon>Bivalvulida</taxon>
        <taxon>Platysporina</taxon>
        <taxon>Myxobolidae</taxon>
        <taxon>Thelohanellus</taxon>
    </lineage>
</organism>
<dbReference type="GO" id="GO:0006820">
    <property type="term" value="P:monoatomic anion transport"/>
    <property type="evidence" value="ECO:0007669"/>
    <property type="project" value="TreeGrafter"/>
</dbReference>
<feature type="transmembrane region" description="Helical" evidence="5">
    <location>
        <begin position="42"/>
        <end position="61"/>
    </location>
</feature>